<dbReference type="PRINTS" id="PR00205">
    <property type="entry name" value="CADHERIN"/>
</dbReference>
<comment type="caution">
    <text evidence="7">The sequence shown here is derived from an EMBL/GenBank/DDBJ whole genome shotgun (WGS) entry which is preliminary data.</text>
</comment>
<comment type="subcellular location">
    <subcellularLocation>
        <location evidence="1">Membrane</location>
    </subcellularLocation>
</comment>
<evidence type="ECO:0000259" key="6">
    <source>
        <dbReference type="PROSITE" id="PS50268"/>
    </source>
</evidence>
<keyword evidence="3 5" id="KW-0106">Calcium</keyword>
<evidence type="ECO:0000256" key="5">
    <source>
        <dbReference type="PROSITE-ProRule" id="PRU00043"/>
    </source>
</evidence>
<reference evidence="7 8" key="1">
    <citation type="submission" date="2024-05" db="EMBL/GenBank/DDBJ databases">
        <authorList>
            <person name="Wallberg A."/>
        </authorList>
    </citation>
    <scope>NUCLEOTIDE SEQUENCE [LARGE SCALE GENOMIC DNA]</scope>
</reference>
<dbReference type="GO" id="GO:0045296">
    <property type="term" value="F:cadherin binding"/>
    <property type="evidence" value="ECO:0007669"/>
    <property type="project" value="TreeGrafter"/>
</dbReference>
<sequence>MAIVKVAIGDVNDVPPTFLLEEYNATLFVPTYRDVFVLQLNATDLDSGDSSNLKYSIADGNNMGKFKLNEKSGIITVNITSELSMSYHLKATVNDGHFASSTSVYIQVQQLPDGELRFAQDHYHATIEENVTTNDKVTMVHVLGSHLNEHLHYSILNQNDNFVIGSTSGVIHTTQKSLDREEKSNYHLIVEVRSLNIVHLSRIAHVQVNIEVKDKNDNNPIFVNTPYSTMISHSTKKGDQIFKV</sequence>
<keyword evidence="4" id="KW-0472">Membrane</keyword>
<dbReference type="Pfam" id="PF00028">
    <property type="entry name" value="Cadherin"/>
    <property type="match status" value="2"/>
</dbReference>
<dbReference type="FunFam" id="2.60.40.60:FF:000053">
    <property type="entry name" value="FAT atypical cadherin 3"/>
    <property type="match status" value="1"/>
</dbReference>
<dbReference type="GO" id="GO:0016477">
    <property type="term" value="P:cell migration"/>
    <property type="evidence" value="ECO:0007669"/>
    <property type="project" value="TreeGrafter"/>
</dbReference>
<evidence type="ECO:0000256" key="3">
    <source>
        <dbReference type="ARBA" id="ARBA00022837"/>
    </source>
</evidence>
<feature type="non-terminal residue" evidence="7">
    <location>
        <position position="244"/>
    </location>
</feature>
<dbReference type="EMBL" id="CAXKWB010003684">
    <property type="protein sequence ID" value="CAL4069856.1"/>
    <property type="molecule type" value="Genomic_DNA"/>
</dbReference>
<dbReference type="GO" id="GO:0016342">
    <property type="term" value="C:catenin complex"/>
    <property type="evidence" value="ECO:0007669"/>
    <property type="project" value="TreeGrafter"/>
</dbReference>
<dbReference type="PROSITE" id="PS50268">
    <property type="entry name" value="CADHERIN_2"/>
    <property type="match status" value="2"/>
</dbReference>
<dbReference type="GO" id="GO:0008013">
    <property type="term" value="F:beta-catenin binding"/>
    <property type="evidence" value="ECO:0007669"/>
    <property type="project" value="TreeGrafter"/>
</dbReference>
<organism evidence="7 8">
    <name type="scientific">Meganyctiphanes norvegica</name>
    <name type="common">Northern krill</name>
    <name type="synonym">Thysanopoda norvegica</name>
    <dbReference type="NCBI Taxonomy" id="48144"/>
    <lineage>
        <taxon>Eukaryota</taxon>
        <taxon>Metazoa</taxon>
        <taxon>Ecdysozoa</taxon>
        <taxon>Arthropoda</taxon>
        <taxon>Crustacea</taxon>
        <taxon>Multicrustacea</taxon>
        <taxon>Malacostraca</taxon>
        <taxon>Eumalacostraca</taxon>
        <taxon>Eucarida</taxon>
        <taxon>Euphausiacea</taxon>
        <taxon>Euphausiidae</taxon>
        <taxon>Meganyctiphanes</taxon>
    </lineage>
</organism>
<evidence type="ECO:0000313" key="8">
    <source>
        <dbReference type="Proteomes" id="UP001497623"/>
    </source>
</evidence>
<dbReference type="AlphaFoldDB" id="A0AAV2Q5R0"/>
<dbReference type="PANTHER" id="PTHR24027:SF438">
    <property type="entry name" value="CADHERIN 23"/>
    <property type="match status" value="1"/>
</dbReference>
<dbReference type="SUPFAM" id="SSF49313">
    <property type="entry name" value="Cadherin-like"/>
    <property type="match status" value="2"/>
</dbReference>
<dbReference type="CDD" id="cd11304">
    <property type="entry name" value="Cadherin_repeat"/>
    <property type="match status" value="2"/>
</dbReference>
<proteinExistence type="predicted"/>
<feature type="domain" description="Cadherin" evidence="6">
    <location>
        <begin position="119"/>
        <end position="222"/>
    </location>
</feature>
<dbReference type="GO" id="GO:0005509">
    <property type="term" value="F:calcium ion binding"/>
    <property type="evidence" value="ECO:0007669"/>
    <property type="project" value="UniProtKB-UniRule"/>
</dbReference>
<dbReference type="PROSITE" id="PS00232">
    <property type="entry name" value="CADHERIN_1"/>
    <property type="match status" value="1"/>
</dbReference>
<dbReference type="Gene3D" id="2.60.40.60">
    <property type="entry name" value="Cadherins"/>
    <property type="match status" value="2"/>
</dbReference>
<dbReference type="InterPro" id="IPR039808">
    <property type="entry name" value="Cadherin"/>
</dbReference>
<evidence type="ECO:0000313" key="7">
    <source>
        <dbReference type="EMBL" id="CAL4069856.1"/>
    </source>
</evidence>
<keyword evidence="2" id="KW-0677">Repeat</keyword>
<evidence type="ECO:0000256" key="2">
    <source>
        <dbReference type="ARBA" id="ARBA00022737"/>
    </source>
</evidence>
<dbReference type="Proteomes" id="UP001497623">
    <property type="component" value="Unassembled WGS sequence"/>
</dbReference>
<dbReference type="PANTHER" id="PTHR24027">
    <property type="entry name" value="CADHERIN-23"/>
    <property type="match status" value="1"/>
</dbReference>
<evidence type="ECO:0000256" key="1">
    <source>
        <dbReference type="ARBA" id="ARBA00004370"/>
    </source>
</evidence>
<dbReference type="InterPro" id="IPR015919">
    <property type="entry name" value="Cadherin-like_sf"/>
</dbReference>
<evidence type="ECO:0000256" key="4">
    <source>
        <dbReference type="ARBA" id="ARBA00023136"/>
    </source>
</evidence>
<protein>
    <recommendedName>
        <fullName evidence="6">Cadherin domain-containing protein</fullName>
    </recommendedName>
</protein>
<dbReference type="GO" id="GO:0007156">
    <property type="term" value="P:homophilic cell adhesion via plasma membrane adhesion molecules"/>
    <property type="evidence" value="ECO:0007669"/>
    <property type="project" value="InterPro"/>
</dbReference>
<name>A0AAV2Q5R0_MEGNR</name>
<dbReference type="InterPro" id="IPR002126">
    <property type="entry name" value="Cadherin-like_dom"/>
</dbReference>
<dbReference type="FunFam" id="2.60.40.60:FF:000026">
    <property type="entry name" value="FAT atypical cadherin 1"/>
    <property type="match status" value="1"/>
</dbReference>
<dbReference type="SMART" id="SM00112">
    <property type="entry name" value="CA"/>
    <property type="match status" value="2"/>
</dbReference>
<keyword evidence="8" id="KW-1185">Reference proteome</keyword>
<dbReference type="InterPro" id="IPR020894">
    <property type="entry name" value="Cadherin_CS"/>
</dbReference>
<accession>A0AAV2Q5R0</accession>
<feature type="domain" description="Cadherin" evidence="6">
    <location>
        <begin position="37"/>
        <end position="118"/>
    </location>
</feature>
<gene>
    <name evidence="7" type="ORF">MNOR_LOCUS8086</name>
</gene>